<accession>A0A150WVA4</accession>
<dbReference type="AlphaFoldDB" id="A0A150WVA4"/>
<dbReference type="OrthoDB" id="5293256at2"/>
<keyword evidence="1" id="KW-0732">Signal</keyword>
<dbReference type="Proteomes" id="UP000075391">
    <property type="component" value="Unassembled WGS sequence"/>
</dbReference>
<feature type="chain" id="PRO_5007573752" description="Lysine-specific metallo-endopeptidase domain-containing protein" evidence="1">
    <location>
        <begin position="21"/>
        <end position="164"/>
    </location>
</feature>
<evidence type="ECO:0000256" key="1">
    <source>
        <dbReference type="SAM" id="SignalP"/>
    </source>
</evidence>
<sequence length="164" mass="18775">MLKSVSSLLMILLVGSTSFAQNTEYWDADKLQDNKECLLKVVRNRMKSTKTGTVNLKIESQTELVVFQDAMEKWWGLRPDFFLNVYDGNTNTIYLMNKRASYKHPRTPVDSLVHELTHYVQVIDQGGGSGDGDLLEGEAVQVQSWFRETRGHLIQNDRYEGPCE</sequence>
<evidence type="ECO:0000313" key="2">
    <source>
        <dbReference type="EMBL" id="KYG70379.1"/>
    </source>
</evidence>
<dbReference type="EMBL" id="LUKF01000001">
    <property type="protein sequence ID" value="KYG70379.1"/>
    <property type="molecule type" value="Genomic_DNA"/>
</dbReference>
<evidence type="ECO:0000313" key="3">
    <source>
        <dbReference type="Proteomes" id="UP000075391"/>
    </source>
</evidence>
<dbReference type="RefSeq" id="WP_063242173.1">
    <property type="nucleotide sequence ID" value="NZ_LUKF01000001.1"/>
</dbReference>
<protein>
    <recommendedName>
        <fullName evidence="4">Lysine-specific metallo-endopeptidase domain-containing protein</fullName>
    </recommendedName>
</protein>
<reference evidence="2 3" key="1">
    <citation type="submission" date="2016-03" db="EMBL/GenBank/DDBJ databases">
        <authorList>
            <person name="Ploux O."/>
        </authorList>
    </citation>
    <scope>NUCLEOTIDE SEQUENCE [LARGE SCALE GENOMIC DNA]</scope>
    <source>
        <strain evidence="2 3">BER2</strain>
    </source>
</reference>
<name>A0A150WVA4_BDEBC</name>
<proteinExistence type="predicted"/>
<organism evidence="2 3">
    <name type="scientific">Bdellovibrio bacteriovorus</name>
    <dbReference type="NCBI Taxonomy" id="959"/>
    <lineage>
        <taxon>Bacteria</taxon>
        <taxon>Pseudomonadati</taxon>
        <taxon>Bdellovibrionota</taxon>
        <taxon>Bdellovibrionia</taxon>
        <taxon>Bdellovibrionales</taxon>
        <taxon>Pseudobdellovibrionaceae</taxon>
        <taxon>Bdellovibrio</taxon>
    </lineage>
</organism>
<feature type="signal peptide" evidence="1">
    <location>
        <begin position="1"/>
        <end position="20"/>
    </location>
</feature>
<comment type="caution">
    <text evidence="2">The sequence shown here is derived from an EMBL/GenBank/DDBJ whole genome shotgun (WGS) entry which is preliminary data.</text>
</comment>
<evidence type="ECO:0008006" key="4">
    <source>
        <dbReference type="Google" id="ProtNLM"/>
    </source>
</evidence>
<gene>
    <name evidence="2" type="ORF">AZI85_00005</name>
</gene>